<dbReference type="GO" id="GO:0016491">
    <property type="term" value="F:oxidoreductase activity"/>
    <property type="evidence" value="ECO:0007669"/>
    <property type="project" value="InterPro"/>
</dbReference>
<dbReference type="InterPro" id="IPR036249">
    <property type="entry name" value="Thioredoxin-like_sf"/>
</dbReference>
<dbReference type="PANTHER" id="PTHR13887">
    <property type="entry name" value="GLUTATHIONE S-TRANSFERASE KAPPA"/>
    <property type="match status" value="1"/>
</dbReference>
<dbReference type="EMBL" id="CP015449">
    <property type="protein sequence ID" value="AWH92191.1"/>
    <property type="molecule type" value="Genomic_DNA"/>
</dbReference>
<dbReference type="GO" id="GO:0016853">
    <property type="term" value="F:isomerase activity"/>
    <property type="evidence" value="ECO:0007669"/>
    <property type="project" value="UniProtKB-KW"/>
</dbReference>
<dbReference type="SUPFAM" id="SSF52833">
    <property type="entry name" value="Thioredoxin-like"/>
    <property type="match status" value="1"/>
</dbReference>
<organism evidence="2 3">
    <name type="scientific">Dietzia lutea</name>
    <dbReference type="NCBI Taxonomy" id="546160"/>
    <lineage>
        <taxon>Bacteria</taxon>
        <taxon>Bacillati</taxon>
        <taxon>Actinomycetota</taxon>
        <taxon>Actinomycetes</taxon>
        <taxon>Mycobacteriales</taxon>
        <taxon>Dietziaceae</taxon>
        <taxon>Dietzia</taxon>
    </lineage>
</organism>
<evidence type="ECO:0000259" key="1">
    <source>
        <dbReference type="Pfam" id="PF01323"/>
    </source>
</evidence>
<sequence>MDVGRRRAARADTAVRTADRAGPCYPGPLGIPDLAGALHPGMRIDVWSDVICPFCWIGKRHLEAALESFRVEHPDTEVEVAWRAYELDPSAPRVTGDEPGETSVEMLARKYGMSRAEAEAGQKQMAARFRELGLEFDWRSARVSSTFDAHRLAALAAEHGRADEVDEGLRRAHFSEGQVISDPAVLRRIGVDAGLPSDSVDRVLAGDDFSDQVRRDVETARGLGVRGVPFFVFDGRLAVSGAQPVEVFVQALEQALESGAEATSDAG</sequence>
<reference evidence="2 3" key="1">
    <citation type="submission" date="2016-04" db="EMBL/GenBank/DDBJ databases">
        <title>Complete genome sequence of Dietzia lutea YIM 80766T, a strain isolated from desert soil in Egypt.</title>
        <authorList>
            <person name="Zhao J."/>
            <person name="Hu B."/>
            <person name="Geng S."/>
            <person name="Nie Y."/>
            <person name="Tang Y."/>
        </authorList>
    </citation>
    <scope>NUCLEOTIDE SEQUENCE [LARGE SCALE GENOMIC DNA]</scope>
    <source>
        <strain evidence="2 3">YIM 80766</strain>
    </source>
</reference>
<evidence type="ECO:0000313" key="2">
    <source>
        <dbReference type="EMBL" id="AWH92191.1"/>
    </source>
</evidence>
<dbReference type="OrthoDB" id="9799122at2"/>
<feature type="domain" description="DSBA-like thioredoxin" evidence="1">
    <location>
        <begin position="44"/>
        <end position="252"/>
    </location>
</feature>
<dbReference type="Pfam" id="PF01323">
    <property type="entry name" value="DSBA"/>
    <property type="match status" value="1"/>
</dbReference>
<evidence type="ECO:0000313" key="3">
    <source>
        <dbReference type="Proteomes" id="UP000244928"/>
    </source>
</evidence>
<dbReference type="AlphaFoldDB" id="A0A2S1R7J3"/>
<name>A0A2S1R7J3_9ACTN</name>
<gene>
    <name evidence="2" type="ORF">A6035_08425</name>
</gene>
<dbReference type="Gene3D" id="3.40.30.10">
    <property type="entry name" value="Glutaredoxin"/>
    <property type="match status" value="1"/>
</dbReference>
<dbReference type="Proteomes" id="UP000244928">
    <property type="component" value="Chromosome"/>
</dbReference>
<dbReference type="PANTHER" id="PTHR13887:SF41">
    <property type="entry name" value="THIOREDOXIN SUPERFAMILY PROTEIN"/>
    <property type="match status" value="1"/>
</dbReference>
<dbReference type="InterPro" id="IPR001853">
    <property type="entry name" value="DSBA-like_thioredoxin_dom"/>
</dbReference>
<dbReference type="CDD" id="cd03024">
    <property type="entry name" value="DsbA_FrnE"/>
    <property type="match status" value="1"/>
</dbReference>
<accession>A0A2S1R7J3</accession>
<keyword evidence="3" id="KW-1185">Reference proteome</keyword>
<proteinExistence type="predicted"/>
<keyword evidence="2" id="KW-0413">Isomerase</keyword>
<dbReference type="KEGG" id="dlu:A6035_08425"/>
<protein>
    <submittedName>
        <fullName evidence="2">Protein-disulfide isomerase</fullName>
    </submittedName>
</protein>